<dbReference type="GO" id="GO:0009294">
    <property type="term" value="P:DNA-mediated transformation"/>
    <property type="evidence" value="ECO:0007669"/>
    <property type="project" value="InterPro"/>
</dbReference>
<proteinExistence type="inferred from homology"/>
<comment type="similarity">
    <text evidence="1">Belongs to the DprA/Smf family.</text>
</comment>
<evidence type="ECO:0000256" key="1">
    <source>
        <dbReference type="ARBA" id="ARBA00006525"/>
    </source>
</evidence>
<dbReference type="Proteomes" id="UP000218387">
    <property type="component" value="Chromosome"/>
</dbReference>
<dbReference type="Gene3D" id="3.40.50.450">
    <property type="match status" value="1"/>
</dbReference>
<organism evidence="3 4">
    <name type="scientific">Eubacterium maltosivorans</name>
    <dbReference type="NCBI Taxonomy" id="2041044"/>
    <lineage>
        <taxon>Bacteria</taxon>
        <taxon>Bacillati</taxon>
        <taxon>Bacillota</taxon>
        <taxon>Clostridia</taxon>
        <taxon>Eubacteriales</taxon>
        <taxon>Eubacteriaceae</taxon>
        <taxon>Eubacterium</taxon>
    </lineage>
</organism>
<protein>
    <submittedName>
        <fullName evidence="3">DNA-processing protein DprA</fullName>
    </submittedName>
</protein>
<sequence>MKFKYQAAPSSALAIEGKRMMNKNDLNRSIIALCQLKGIGRKKVKTILKSVDNPADYHLLELVEIGISLNVFSRNSTIGTFLDARKRADEILKCCEENHIKMINSYSEDFPKALLFEDGPDLIYYKGDLSSLANMNRAAVIGTRVPSDIGYHFAYNCGKSLAEQGYTVVSGLALGCDTAAHLGCLKAGGKTVAFLPSNLMAITPRENMELAERIIAGGGCIISEFSPLSTSNAYMFIERDRLQAAASNFVLVSEFARNSGTLHTLHFAHTYGKPIYADDAIVNSDVDGYDAMTEEGIAYQVGNMEEIKQFILKNRQ</sequence>
<dbReference type="PANTHER" id="PTHR43022:SF1">
    <property type="entry name" value="PROTEIN SMF"/>
    <property type="match status" value="1"/>
</dbReference>
<evidence type="ECO:0000313" key="3">
    <source>
        <dbReference type="EMBL" id="QCT70417.1"/>
    </source>
</evidence>
<accession>A0A4P9C4Y2</accession>
<gene>
    <name evidence="3" type="ORF">CPZ25_003480</name>
</gene>
<feature type="domain" description="Smf/DprA SLOG" evidence="2">
    <location>
        <begin position="102"/>
        <end position="310"/>
    </location>
</feature>
<dbReference type="AlphaFoldDB" id="A0A4P9C4Y2"/>
<evidence type="ECO:0000313" key="4">
    <source>
        <dbReference type="Proteomes" id="UP000218387"/>
    </source>
</evidence>
<dbReference type="InterPro" id="IPR003488">
    <property type="entry name" value="DprA"/>
</dbReference>
<dbReference type="SUPFAM" id="SSF102405">
    <property type="entry name" value="MCP/YpsA-like"/>
    <property type="match status" value="1"/>
</dbReference>
<dbReference type="PANTHER" id="PTHR43022">
    <property type="entry name" value="PROTEIN SMF"/>
    <property type="match status" value="1"/>
</dbReference>
<reference evidence="3 4" key="1">
    <citation type="submission" date="2018-05" db="EMBL/GenBank/DDBJ databases">
        <title>Genome comparison of Eubacterium sp.</title>
        <authorList>
            <person name="Feng Y."/>
            <person name="Sanchez-Andrea I."/>
            <person name="Stams A.J.M."/>
            <person name="De Vos W.M."/>
        </authorList>
    </citation>
    <scope>NUCLEOTIDE SEQUENCE [LARGE SCALE GENOMIC DNA]</scope>
    <source>
        <strain evidence="3 4">YI</strain>
    </source>
</reference>
<dbReference type="Pfam" id="PF02481">
    <property type="entry name" value="DNA_processg_A"/>
    <property type="match status" value="1"/>
</dbReference>
<evidence type="ECO:0000259" key="2">
    <source>
        <dbReference type="Pfam" id="PF02481"/>
    </source>
</evidence>
<dbReference type="KEGG" id="emt:CPZ25_003480"/>
<keyword evidence="4" id="KW-1185">Reference proteome</keyword>
<name>A0A4P9C4Y2_EUBML</name>
<dbReference type="InterPro" id="IPR057666">
    <property type="entry name" value="DrpA_SLOG"/>
</dbReference>
<dbReference type="EMBL" id="CP029487">
    <property type="protein sequence ID" value="QCT70417.1"/>
    <property type="molecule type" value="Genomic_DNA"/>
</dbReference>